<dbReference type="EMBL" id="CP017641">
    <property type="protein sequence ID" value="APZ96490.1"/>
    <property type="molecule type" value="Genomic_DNA"/>
</dbReference>
<evidence type="ECO:0000256" key="1">
    <source>
        <dbReference type="SAM" id="SignalP"/>
    </source>
</evidence>
<reference evidence="2 3" key="1">
    <citation type="journal article" date="2016" name="Front. Microbiol.">
        <title>Fuerstia marisgermanicae gen. nov., sp. nov., an Unusual Member of the Phylum Planctomycetes from the German Wadden Sea.</title>
        <authorList>
            <person name="Kohn T."/>
            <person name="Heuer A."/>
            <person name="Jogler M."/>
            <person name="Vollmers J."/>
            <person name="Boedeker C."/>
            <person name="Bunk B."/>
            <person name="Rast P."/>
            <person name="Borchert D."/>
            <person name="Glockner I."/>
            <person name="Freese H.M."/>
            <person name="Klenk H.P."/>
            <person name="Overmann J."/>
            <person name="Kaster A.K."/>
            <person name="Rohde M."/>
            <person name="Wiegand S."/>
            <person name="Jogler C."/>
        </authorList>
    </citation>
    <scope>NUCLEOTIDE SEQUENCE [LARGE SCALE GENOMIC DNA]</scope>
    <source>
        <strain evidence="2 3">NH11</strain>
    </source>
</reference>
<gene>
    <name evidence="2" type="ORF">Fuma_06159</name>
</gene>
<organism evidence="2 3">
    <name type="scientific">Fuerstiella marisgermanici</name>
    <dbReference type="NCBI Taxonomy" id="1891926"/>
    <lineage>
        <taxon>Bacteria</taxon>
        <taxon>Pseudomonadati</taxon>
        <taxon>Planctomycetota</taxon>
        <taxon>Planctomycetia</taxon>
        <taxon>Planctomycetales</taxon>
        <taxon>Planctomycetaceae</taxon>
        <taxon>Fuerstiella</taxon>
    </lineage>
</organism>
<protein>
    <recommendedName>
        <fullName evidence="4">Prisilkin-39</fullName>
    </recommendedName>
</protein>
<evidence type="ECO:0000313" key="3">
    <source>
        <dbReference type="Proteomes" id="UP000187735"/>
    </source>
</evidence>
<feature type="chain" id="PRO_5012297961" description="Prisilkin-39" evidence="1">
    <location>
        <begin position="23"/>
        <end position="142"/>
    </location>
</feature>
<keyword evidence="3" id="KW-1185">Reference proteome</keyword>
<keyword evidence="1" id="KW-0732">Signal</keyword>
<evidence type="ECO:0000313" key="2">
    <source>
        <dbReference type="EMBL" id="APZ96490.1"/>
    </source>
</evidence>
<dbReference type="Proteomes" id="UP000187735">
    <property type="component" value="Chromosome"/>
</dbReference>
<evidence type="ECO:0008006" key="4">
    <source>
        <dbReference type="Google" id="ProtNLM"/>
    </source>
</evidence>
<name>A0A1P8WR05_9PLAN</name>
<proteinExistence type="predicted"/>
<dbReference type="RefSeq" id="WP_077027507.1">
    <property type="nucleotide sequence ID" value="NZ_CP017641.1"/>
</dbReference>
<accession>A0A1P8WR05</accession>
<sequence length="142" mass="15372" precursor="true">MMHTLKLTTLVFATSCAGLLHAGDYQHNASRAAHDSYRSSGTQTAGLFDLFVGSRPSTRYTNYGQSNYGNSGYRNPSYHNSGYNTGYRPTSNHHLSTGYAPSYTRRSTYPGYGSKYGAGYRVGYGSGVSHHGHVGGGGYYGR</sequence>
<feature type="signal peptide" evidence="1">
    <location>
        <begin position="1"/>
        <end position="22"/>
    </location>
</feature>
<dbReference type="AlphaFoldDB" id="A0A1P8WR05"/>
<dbReference type="KEGG" id="fmr:Fuma_06159"/>